<proteinExistence type="predicted"/>
<organism evidence="1 2">
    <name type="scientific">Shinella lacus</name>
    <dbReference type="NCBI Taxonomy" id="2654216"/>
    <lineage>
        <taxon>Bacteria</taxon>
        <taxon>Pseudomonadati</taxon>
        <taxon>Pseudomonadota</taxon>
        <taxon>Alphaproteobacteria</taxon>
        <taxon>Hyphomicrobiales</taxon>
        <taxon>Rhizobiaceae</taxon>
        <taxon>Shinella</taxon>
    </lineage>
</organism>
<dbReference type="EMBL" id="WHSB02000001">
    <property type="protein sequence ID" value="MCQ4628932.1"/>
    <property type="molecule type" value="Genomic_DNA"/>
</dbReference>
<gene>
    <name evidence="1" type="ORF">GB927_002715</name>
</gene>
<dbReference type="InterPro" id="IPR039570">
    <property type="entry name" value="AmiC_PBP1"/>
</dbReference>
<dbReference type="RefSeq" id="WP_256115016.1">
    <property type="nucleotide sequence ID" value="NZ_WHSB02000001.1"/>
</dbReference>
<name>A0ABT1R191_9HYPH</name>
<dbReference type="Pfam" id="PF13433">
    <property type="entry name" value="Peripla_BP_5"/>
    <property type="match status" value="1"/>
</dbReference>
<comment type="caution">
    <text evidence="1">The sequence shown here is derived from an EMBL/GenBank/DDBJ whole genome shotgun (WGS) entry which is preliminary data.</text>
</comment>
<dbReference type="PANTHER" id="PTHR47628">
    <property type="match status" value="1"/>
</dbReference>
<dbReference type="SUPFAM" id="SSF53822">
    <property type="entry name" value="Periplasmic binding protein-like I"/>
    <property type="match status" value="1"/>
</dbReference>
<accession>A0ABT1R191</accession>
<dbReference type="PANTHER" id="PTHR47628:SF1">
    <property type="entry name" value="ALIPHATIC AMIDASE EXPRESSION-REGULATING PROTEIN"/>
    <property type="match status" value="1"/>
</dbReference>
<dbReference type="CDD" id="cd06357">
    <property type="entry name" value="PBP1_AmiC"/>
    <property type="match status" value="1"/>
</dbReference>
<protein>
    <submittedName>
        <fullName evidence="1">Transporter substrate-binding domain-containing protein</fullName>
    </submittedName>
</protein>
<dbReference type="PRINTS" id="PR00337">
    <property type="entry name" value="LEUILEVALBP"/>
</dbReference>
<dbReference type="Gene3D" id="3.40.50.2300">
    <property type="match status" value="2"/>
</dbReference>
<dbReference type="InterPro" id="IPR000709">
    <property type="entry name" value="Leu_Ile_Val-bd"/>
</dbReference>
<reference evidence="1" key="1">
    <citation type="submission" date="2021-07" db="EMBL/GenBank/DDBJ databases">
        <title>Shinella sp. nov., a novel member of the genus Shinella from water.</title>
        <authorList>
            <person name="Deng Y."/>
        </authorList>
    </citation>
    <scope>NUCLEOTIDE SEQUENCE</scope>
    <source>
        <strain evidence="1">CPCC 100929</strain>
    </source>
</reference>
<evidence type="ECO:0000313" key="1">
    <source>
        <dbReference type="EMBL" id="MCQ4628932.1"/>
    </source>
</evidence>
<dbReference type="Proteomes" id="UP000996601">
    <property type="component" value="Unassembled WGS sequence"/>
</dbReference>
<sequence>MGNADEREAVRAASVAGAVAMKRETVPVSILYSTTGAYADVGRQAVAGAFAAISEINADAGFSFRIEPKIDDPAGRAERYALLSEAAIRQHGCRHVIGTITSWSRKDVLPAIERHGALLWYAFPYEGYEASDSAIYLGACPNQHLLPLFDHVLPRYGRRPFIVGSNYIWGWEISRIAREMTEAVGGQVVSERFVPLGSVEVDHLIAEIAQKKPDFILSNLVGESATAFLAAYDVLRGGDPSAPPIVACNLCEIELGGLTPSASAGHISASPYFNRLDTAENRDFKARMALRHGSDHRLTTPFVAAYMSVSILAQAMQDAATDAPDAIRRVVTSRLFDTPLGPIAINPRTHHAALRPHLAISNADGEFEIFHSAASPVEADPYLVHSLGQPLAADGPATDTMLKVIK</sequence>
<dbReference type="InterPro" id="IPR028082">
    <property type="entry name" value="Peripla_BP_I"/>
</dbReference>
<keyword evidence="2" id="KW-1185">Reference proteome</keyword>
<evidence type="ECO:0000313" key="2">
    <source>
        <dbReference type="Proteomes" id="UP000996601"/>
    </source>
</evidence>